<dbReference type="SMART" id="SM00448">
    <property type="entry name" value="REC"/>
    <property type="match status" value="1"/>
</dbReference>
<evidence type="ECO:0000259" key="5">
    <source>
        <dbReference type="PROSITE" id="PS51755"/>
    </source>
</evidence>
<keyword evidence="2" id="KW-0597">Phosphoprotein</keyword>
<dbReference type="InterPro" id="IPR001867">
    <property type="entry name" value="OmpR/PhoB-type_DNA-bd"/>
</dbReference>
<evidence type="ECO:0000313" key="7">
    <source>
        <dbReference type="Proteomes" id="UP000215027"/>
    </source>
</evidence>
<dbReference type="InterPro" id="IPR001789">
    <property type="entry name" value="Sig_transdc_resp-reg_receiver"/>
</dbReference>
<dbReference type="PANTHER" id="PTHR48111">
    <property type="entry name" value="REGULATOR OF RPOS"/>
    <property type="match status" value="1"/>
</dbReference>
<dbReference type="GO" id="GO:0000976">
    <property type="term" value="F:transcription cis-regulatory region binding"/>
    <property type="evidence" value="ECO:0007669"/>
    <property type="project" value="TreeGrafter"/>
</dbReference>
<name>A0A160T8P6_9CHLR</name>
<dbReference type="GO" id="GO:0005829">
    <property type="term" value="C:cytosol"/>
    <property type="evidence" value="ECO:0007669"/>
    <property type="project" value="TreeGrafter"/>
</dbReference>
<keyword evidence="1 3" id="KW-0238">DNA-binding</keyword>
<dbReference type="InterPro" id="IPR039420">
    <property type="entry name" value="WalR-like"/>
</dbReference>
<dbReference type="KEGG" id="pbf:CFX0092_B0011"/>
<gene>
    <name evidence="6" type="primary">kdpE</name>
    <name evidence="6" type="ORF">CFX0092_B0011</name>
</gene>
<reference evidence="6" key="1">
    <citation type="submission" date="2016-01" db="EMBL/GenBank/DDBJ databases">
        <authorList>
            <person name="Mcilroy J.S."/>
            <person name="Karst M S."/>
            <person name="Albertsen M."/>
        </authorList>
    </citation>
    <scope>NUCLEOTIDE SEQUENCE</scope>
    <source>
        <strain evidence="6">Cfx-K</strain>
    </source>
</reference>
<dbReference type="GO" id="GO:0032993">
    <property type="term" value="C:protein-DNA complex"/>
    <property type="evidence" value="ECO:0007669"/>
    <property type="project" value="TreeGrafter"/>
</dbReference>
<evidence type="ECO:0000256" key="2">
    <source>
        <dbReference type="PROSITE-ProRule" id="PRU00169"/>
    </source>
</evidence>
<protein>
    <submittedName>
        <fullName evidence="6">DNA-binding response regulator in two-component regulatory system with KdpD</fullName>
    </submittedName>
</protein>
<feature type="modified residue" description="4-aspartylphosphate" evidence="2">
    <location>
        <position position="51"/>
    </location>
</feature>
<dbReference type="InterPro" id="IPR036388">
    <property type="entry name" value="WH-like_DNA-bd_sf"/>
</dbReference>
<dbReference type="RefSeq" id="WP_095044945.1">
    <property type="nucleotide sequence ID" value="NZ_LN890656.1"/>
</dbReference>
<dbReference type="EMBL" id="LN890656">
    <property type="protein sequence ID" value="CUS05545.1"/>
    <property type="molecule type" value="Genomic_DNA"/>
</dbReference>
<feature type="domain" description="OmpR/PhoB-type" evidence="5">
    <location>
        <begin position="128"/>
        <end position="228"/>
    </location>
</feature>
<dbReference type="Proteomes" id="UP000215027">
    <property type="component" value="Chromosome II"/>
</dbReference>
<evidence type="ECO:0000256" key="3">
    <source>
        <dbReference type="PROSITE-ProRule" id="PRU01091"/>
    </source>
</evidence>
<dbReference type="Gene3D" id="1.10.10.10">
    <property type="entry name" value="Winged helix-like DNA-binding domain superfamily/Winged helix DNA-binding domain"/>
    <property type="match status" value="1"/>
</dbReference>
<proteinExistence type="predicted"/>
<evidence type="ECO:0000313" key="6">
    <source>
        <dbReference type="EMBL" id="CUS05545.1"/>
    </source>
</evidence>
<evidence type="ECO:0000259" key="4">
    <source>
        <dbReference type="PROSITE" id="PS50110"/>
    </source>
</evidence>
<sequence>MLILVVDDEPQIRKLLATGLGGYGHEVITAADGEAAITLVAQRRPDLVVLDVNLGREPDGLEVCRRLREWSRVPIIILSVKDDESTKVRALDAGADDYLTKPFGMEELRARIGAVMRRAVVAPDGAAESVIHAGALELDLVNRRVLVAGHEVHFTPQEYDILRLLATHPGKIMTHRAILSAVWGPEYADMTHYVRIYVNQIRKKLGENPAAGVRYILNEPGVGYRFVDVG</sequence>
<dbReference type="OrthoDB" id="9790454at2"/>
<dbReference type="CDD" id="cd00383">
    <property type="entry name" value="trans_reg_C"/>
    <property type="match status" value="1"/>
</dbReference>
<dbReference type="GO" id="GO:0000156">
    <property type="term" value="F:phosphorelay response regulator activity"/>
    <property type="evidence" value="ECO:0007669"/>
    <property type="project" value="TreeGrafter"/>
</dbReference>
<dbReference type="InterPro" id="IPR011006">
    <property type="entry name" value="CheY-like_superfamily"/>
</dbReference>
<dbReference type="Gene3D" id="6.10.250.690">
    <property type="match status" value="1"/>
</dbReference>
<keyword evidence="7" id="KW-1185">Reference proteome</keyword>
<feature type="DNA-binding region" description="OmpR/PhoB-type" evidence="3">
    <location>
        <begin position="128"/>
        <end position="228"/>
    </location>
</feature>
<dbReference type="Pfam" id="PF00486">
    <property type="entry name" value="Trans_reg_C"/>
    <property type="match status" value="1"/>
</dbReference>
<dbReference type="GO" id="GO:0006355">
    <property type="term" value="P:regulation of DNA-templated transcription"/>
    <property type="evidence" value="ECO:0007669"/>
    <property type="project" value="InterPro"/>
</dbReference>
<dbReference type="Gene3D" id="3.40.50.2300">
    <property type="match status" value="1"/>
</dbReference>
<dbReference type="SMART" id="SM00862">
    <property type="entry name" value="Trans_reg_C"/>
    <property type="match status" value="1"/>
</dbReference>
<accession>A0A160T8P6</accession>
<dbReference type="AlphaFoldDB" id="A0A160T8P6"/>
<dbReference type="PROSITE" id="PS50110">
    <property type="entry name" value="RESPONSE_REGULATORY"/>
    <property type="match status" value="1"/>
</dbReference>
<feature type="domain" description="Response regulatory" evidence="4">
    <location>
        <begin position="2"/>
        <end position="116"/>
    </location>
</feature>
<dbReference type="Pfam" id="PF00072">
    <property type="entry name" value="Response_reg"/>
    <property type="match status" value="1"/>
</dbReference>
<dbReference type="PROSITE" id="PS51755">
    <property type="entry name" value="OMPR_PHOB"/>
    <property type="match status" value="1"/>
</dbReference>
<evidence type="ECO:0000256" key="1">
    <source>
        <dbReference type="ARBA" id="ARBA00023125"/>
    </source>
</evidence>
<organism evidence="6 7">
    <name type="scientific">Candidatus Promineifilum breve</name>
    <dbReference type="NCBI Taxonomy" id="1806508"/>
    <lineage>
        <taxon>Bacteria</taxon>
        <taxon>Bacillati</taxon>
        <taxon>Chloroflexota</taxon>
        <taxon>Ardenticatenia</taxon>
        <taxon>Candidatus Promineifilales</taxon>
        <taxon>Candidatus Promineifilaceae</taxon>
        <taxon>Candidatus Promineifilum</taxon>
    </lineage>
</organism>
<dbReference type="SUPFAM" id="SSF52172">
    <property type="entry name" value="CheY-like"/>
    <property type="match status" value="1"/>
</dbReference>
<dbReference type="PANTHER" id="PTHR48111:SF50">
    <property type="entry name" value="KDP OPERON TRANSCRIPTIONAL REGULATORY PROTEIN KDPE"/>
    <property type="match status" value="1"/>
</dbReference>